<keyword evidence="2 4" id="KW-0238">DNA-binding</keyword>
<keyword evidence="3" id="KW-0804">Transcription</keyword>
<dbReference type="Proteomes" id="UP000613840">
    <property type="component" value="Unassembled WGS sequence"/>
</dbReference>
<evidence type="ECO:0000313" key="6">
    <source>
        <dbReference type="EMBL" id="GGL83699.1"/>
    </source>
</evidence>
<evidence type="ECO:0000256" key="4">
    <source>
        <dbReference type="PROSITE-ProRule" id="PRU00335"/>
    </source>
</evidence>
<dbReference type="GO" id="GO:0000976">
    <property type="term" value="F:transcription cis-regulatory region binding"/>
    <property type="evidence" value="ECO:0007669"/>
    <property type="project" value="TreeGrafter"/>
</dbReference>
<keyword evidence="1" id="KW-0805">Transcription regulation</keyword>
<dbReference type="InterPro" id="IPR001647">
    <property type="entry name" value="HTH_TetR"/>
</dbReference>
<dbReference type="SUPFAM" id="SSF46689">
    <property type="entry name" value="Homeodomain-like"/>
    <property type="match status" value="1"/>
</dbReference>
<accession>A0A917W8N7</accession>
<dbReference type="EMBL" id="BMMZ01000022">
    <property type="protein sequence ID" value="GGL83699.1"/>
    <property type="molecule type" value="Genomic_DNA"/>
</dbReference>
<dbReference type="InterPro" id="IPR050109">
    <property type="entry name" value="HTH-type_TetR-like_transc_reg"/>
</dbReference>
<evidence type="ECO:0000256" key="3">
    <source>
        <dbReference type="ARBA" id="ARBA00023163"/>
    </source>
</evidence>
<dbReference type="InterPro" id="IPR023772">
    <property type="entry name" value="DNA-bd_HTH_TetR-type_CS"/>
</dbReference>
<protein>
    <submittedName>
        <fullName evidence="6">TetR family transcriptional regulator</fullName>
    </submittedName>
</protein>
<gene>
    <name evidence="6" type="ORF">GCM10011575_47560</name>
</gene>
<name>A0A917W8N7_9ACTN</name>
<dbReference type="PANTHER" id="PTHR30055:SF238">
    <property type="entry name" value="MYCOFACTOCIN BIOSYNTHESIS TRANSCRIPTIONAL REGULATOR MFTR-RELATED"/>
    <property type="match status" value="1"/>
</dbReference>
<evidence type="ECO:0000256" key="2">
    <source>
        <dbReference type="ARBA" id="ARBA00023125"/>
    </source>
</evidence>
<dbReference type="PROSITE" id="PS50977">
    <property type="entry name" value="HTH_TETR_2"/>
    <property type="match status" value="1"/>
</dbReference>
<dbReference type="Gene3D" id="1.10.357.10">
    <property type="entry name" value="Tetracycline Repressor, domain 2"/>
    <property type="match status" value="1"/>
</dbReference>
<dbReference type="PANTHER" id="PTHR30055">
    <property type="entry name" value="HTH-TYPE TRANSCRIPTIONAL REGULATOR RUTR"/>
    <property type="match status" value="1"/>
</dbReference>
<evidence type="ECO:0000256" key="1">
    <source>
        <dbReference type="ARBA" id="ARBA00023015"/>
    </source>
</evidence>
<reference evidence="6" key="1">
    <citation type="journal article" date="2014" name="Int. J. Syst. Evol. Microbiol.">
        <title>Complete genome sequence of Corynebacterium casei LMG S-19264T (=DSM 44701T), isolated from a smear-ripened cheese.</title>
        <authorList>
            <consortium name="US DOE Joint Genome Institute (JGI-PGF)"/>
            <person name="Walter F."/>
            <person name="Albersmeier A."/>
            <person name="Kalinowski J."/>
            <person name="Ruckert C."/>
        </authorList>
    </citation>
    <scope>NUCLEOTIDE SEQUENCE</scope>
    <source>
        <strain evidence="6">CGMCC 4.7306</strain>
    </source>
</reference>
<comment type="caution">
    <text evidence="6">The sequence shown here is derived from an EMBL/GenBank/DDBJ whole genome shotgun (WGS) entry which is preliminary data.</text>
</comment>
<dbReference type="GO" id="GO:0003700">
    <property type="term" value="F:DNA-binding transcription factor activity"/>
    <property type="evidence" value="ECO:0007669"/>
    <property type="project" value="TreeGrafter"/>
</dbReference>
<proteinExistence type="predicted"/>
<dbReference type="AlphaFoldDB" id="A0A917W8N7"/>
<dbReference type="Pfam" id="PF00440">
    <property type="entry name" value="TetR_N"/>
    <property type="match status" value="1"/>
</dbReference>
<dbReference type="InterPro" id="IPR009057">
    <property type="entry name" value="Homeodomain-like_sf"/>
</dbReference>
<sequence length="209" mass="24211">MIDVATGLREKKRELLRSTIERKAVDLVLKHGYQDVTVEMICEECTISQRTFFNYFRSKDTALLGPPPDRPDAAAAEAFVHHPESDVLTDLVRMMTHVLEQRDELDPQLWQDRREIIRGNQQLMRVQAERIAAKDSELAEIVEARLRAHRRVSEAAEIDGDLRREARLIVNLWWGVARYTMQLWAEDPLTTPRQVTADLLTLLTRIKEA</sequence>
<reference evidence="6" key="2">
    <citation type="submission" date="2020-09" db="EMBL/GenBank/DDBJ databases">
        <authorList>
            <person name="Sun Q."/>
            <person name="Zhou Y."/>
        </authorList>
    </citation>
    <scope>NUCLEOTIDE SEQUENCE</scope>
    <source>
        <strain evidence="6">CGMCC 4.7306</strain>
    </source>
</reference>
<evidence type="ECO:0000259" key="5">
    <source>
        <dbReference type="PROSITE" id="PS50977"/>
    </source>
</evidence>
<evidence type="ECO:0000313" key="7">
    <source>
        <dbReference type="Proteomes" id="UP000613840"/>
    </source>
</evidence>
<keyword evidence="7" id="KW-1185">Reference proteome</keyword>
<organism evidence="6 7">
    <name type="scientific">Microlunatus endophyticus</name>
    <dbReference type="NCBI Taxonomy" id="1716077"/>
    <lineage>
        <taxon>Bacteria</taxon>
        <taxon>Bacillati</taxon>
        <taxon>Actinomycetota</taxon>
        <taxon>Actinomycetes</taxon>
        <taxon>Propionibacteriales</taxon>
        <taxon>Propionibacteriaceae</taxon>
        <taxon>Microlunatus</taxon>
    </lineage>
</organism>
<feature type="DNA-binding region" description="H-T-H motif" evidence="4">
    <location>
        <begin position="37"/>
        <end position="56"/>
    </location>
</feature>
<dbReference type="RefSeq" id="WP_188898571.1">
    <property type="nucleotide sequence ID" value="NZ_BMMZ01000022.1"/>
</dbReference>
<dbReference type="PROSITE" id="PS01081">
    <property type="entry name" value="HTH_TETR_1"/>
    <property type="match status" value="1"/>
</dbReference>
<feature type="domain" description="HTH tetR-type" evidence="5">
    <location>
        <begin position="14"/>
        <end position="74"/>
    </location>
</feature>